<gene>
    <name evidence="1" type="ORF">O181_120730</name>
</gene>
<protein>
    <submittedName>
        <fullName evidence="1">Uncharacterized protein</fullName>
    </submittedName>
</protein>
<proteinExistence type="predicted"/>
<keyword evidence="2" id="KW-1185">Reference proteome</keyword>
<reference evidence="1" key="1">
    <citation type="submission" date="2021-03" db="EMBL/GenBank/DDBJ databases">
        <title>Draft genome sequence of rust myrtle Austropuccinia psidii MF-1, a brazilian biotype.</title>
        <authorList>
            <person name="Quecine M.C."/>
            <person name="Pachon D.M.R."/>
            <person name="Bonatelli M.L."/>
            <person name="Correr F.H."/>
            <person name="Franceschini L.M."/>
            <person name="Leite T.F."/>
            <person name="Margarido G.R.A."/>
            <person name="Almeida C.A."/>
            <person name="Ferrarezi J.A."/>
            <person name="Labate C.A."/>
        </authorList>
    </citation>
    <scope>NUCLEOTIDE SEQUENCE</scope>
    <source>
        <strain evidence="1">MF-1</strain>
    </source>
</reference>
<comment type="caution">
    <text evidence="1">The sequence shown here is derived from an EMBL/GenBank/DDBJ whole genome shotgun (WGS) entry which is preliminary data.</text>
</comment>
<evidence type="ECO:0000313" key="1">
    <source>
        <dbReference type="EMBL" id="MBW0581015.1"/>
    </source>
</evidence>
<dbReference type="AlphaFoldDB" id="A0A9Q3Q1L4"/>
<evidence type="ECO:0000313" key="2">
    <source>
        <dbReference type="Proteomes" id="UP000765509"/>
    </source>
</evidence>
<organism evidence="1 2">
    <name type="scientific">Austropuccinia psidii MF-1</name>
    <dbReference type="NCBI Taxonomy" id="1389203"/>
    <lineage>
        <taxon>Eukaryota</taxon>
        <taxon>Fungi</taxon>
        <taxon>Dikarya</taxon>
        <taxon>Basidiomycota</taxon>
        <taxon>Pucciniomycotina</taxon>
        <taxon>Pucciniomycetes</taxon>
        <taxon>Pucciniales</taxon>
        <taxon>Sphaerophragmiaceae</taxon>
        <taxon>Austropuccinia</taxon>
    </lineage>
</organism>
<dbReference type="EMBL" id="AVOT02108919">
    <property type="protein sequence ID" value="MBW0581015.1"/>
    <property type="molecule type" value="Genomic_DNA"/>
</dbReference>
<accession>A0A9Q3Q1L4</accession>
<sequence>MVRTKPVSVHHQNDLNDDATIVPPIDVMVRTKLKIEYHEDNNNPTNHEIKVTQCQRQHIHDSKQIMLQLGHSNTAYKSFSNLSIDKEAANTSWLKLQSINTLPHPYVIIDKTQKGYLPVRIYEITPFDVSSGHSQILKDVIIRLISLSQNH</sequence>
<dbReference type="Proteomes" id="UP000765509">
    <property type="component" value="Unassembled WGS sequence"/>
</dbReference>
<name>A0A9Q3Q1L4_9BASI</name>